<dbReference type="InterPro" id="IPR000531">
    <property type="entry name" value="Beta-barrel_TonB"/>
</dbReference>
<evidence type="ECO:0000256" key="3">
    <source>
        <dbReference type="ARBA" id="ARBA00022452"/>
    </source>
</evidence>
<evidence type="ECO:0000256" key="2">
    <source>
        <dbReference type="ARBA" id="ARBA00022448"/>
    </source>
</evidence>
<dbReference type="InterPro" id="IPR039426">
    <property type="entry name" value="TonB-dep_rcpt-like"/>
</dbReference>
<name>A0ABV0AAN3_9FLAO</name>
<proteinExistence type="inferred from homology"/>
<dbReference type="InterPro" id="IPR023997">
    <property type="entry name" value="TonB-dep_OMP_SusC/RagA_CS"/>
</dbReference>
<evidence type="ECO:0000256" key="7">
    <source>
        <dbReference type="ARBA" id="ARBA00023237"/>
    </source>
</evidence>
<accession>A0ABV0AAN3</accession>
<dbReference type="InterPro" id="IPR036942">
    <property type="entry name" value="Beta-barrel_TonB_sf"/>
</dbReference>
<gene>
    <name evidence="12" type="ORF">VP395_05900</name>
</gene>
<keyword evidence="7 8" id="KW-0998">Cell outer membrane</keyword>
<dbReference type="InterPro" id="IPR012910">
    <property type="entry name" value="Plug_dom"/>
</dbReference>
<dbReference type="NCBIfam" id="TIGR04056">
    <property type="entry name" value="OMP_RagA_SusC"/>
    <property type="match status" value="1"/>
</dbReference>
<feature type="domain" description="TonB-dependent receptor plug" evidence="11">
    <location>
        <begin position="118"/>
        <end position="224"/>
    </location>
</feature>
<keyword evidence="6 8" id="KW-0472">Membrane</keyword>
<comment type="similarity">
    <text evidence="8 9">Belongs to the TonB-dependent receptor family.</text>
</comment>
<dbReference type="InterPro" id="IPR037066">
    <property type="entry name" value="Plug_dom_sf"/>
</dbReference>
<evidence type="ECO:0000259" key="11">
    <source>
        <dbReference type="Pfam" id="PF07715"/>
    </source>
</evidence>
<dbReference type="InterPro" id="IPR018247">
    <property type="entry name" value="EF_Hand_1_Ca_BS"/>
</dbReference>
<keyword evidence="5 9" id="KW-0798">TonB box</keyword>
<evidence type="ECO:0000256" key="6">
    <source>
        <dbReference type="ARBA" id="ARBA00023136"/>
    </source>
</evidence>
<dbReference type="Proteomes" id="UP001416393">
    <property type="component" value="Unassembled WGS sequence"/>
</dbReference>
<dbReference type="SUPFAM" id="SSF49464">
    <property type="entry name" value="Carboxypeptidase regulatory domain-like"/>
    <property type="match status" value="1"/>
</dbReference>
<dbReference type="Gene3D" id="2.60.40.1120">
    <property type="entry name" value="Carboxypeptidase-like, regulatory domain"/>
    <property type="match status" value="1"/>
</dbReference>
<dbReference type="InterPro" id="IPR008969">
    <property type="entry name" value="CarboxyPept-like_regulatory"/>
</dbReference>
<organism evidence="12 13">
    <name type="scientific">Mariniflexile soesokkakense</name>
    <dbReference type="NCBI Taxonomy" id="1343160"/>
    <lineage>
        <taxon>Bacteria</taxon>
        <taxon>Pseudomonadati</taxon>
        <taxon>Bacteroidota</taxon>
        <taxon>Flavobacteriia</taxon>
        <taxon>Flavobacteriales</taxon>
        <taxon>Flavobacteriaceae</taxon>
        <taxon>Mariniflexile</taxon>
    </lineage>
</organism>
<dbReference type="Pfam" id="PF00593">
    <property type="entry name" value="TonB_dep_Rec_b-barrel"/>
    <property type="match status" value="1"/>
</dbReference>
<protein>
    <submittedName>
        <fullName evidence="12">TonB-dependent receptor</fullName>
    </submittedName>
</protein>
<dbReference type="RefSeq" id="WP_346240825.1">
    <property type="nucleotide sequence ID" value="NZ_JAZHYP010000002.1"/>
</dbReference>
<sequence>MKTKMNFKYYLLLIGVIFCLPIYGQNTSNVKGVVSDESGIPLPGVSIVVKNTTKGTATDFDGNYSIAVNANDVLVFSFLGYKTQEVAVKGKNTINVSLAEDKNVLDEVVVVGYGSTTRRDVTGAISSVTGEKLAAVPVADAAQALQGKLPGVRVVSQDGRPGADISIRVRGGGSITQSNQPLFIVDGFAVNTISDIPGDQIQSIDVLKDASSTAIYGARGANGVIIVTTKGGRVGKTKVSYNGYTQFSVIPEYVPIMNGYDYIAYNWGYADAIGSGYRDAWEKLWAIGPQSANFSNAAGIDYYKTVSSRDYNKELYNSAFSHNHNFNVSGGTENTRYLFAVNYLDQEGNKVGSSFERTNAQFKLDQNLGEKVKFSLNTRYSQIERGNNGGDSHAYYFRPINSSDVLGESDITVNTQLGDFNGILQDAFSPISILNDTKNIGLSRSLVGSGSLSWEIVSGLTARTEIQLVSDWSNSKGWRGPTALNRLDNDGNPLQGGDATVEQRQGWNYRWASTLNYDIQGLGENHKLGILGGYEVADSGSESVRVAGQYYPVSFDAERAWSNMGSYNQEPGTQFYDLSTAGGTPNRLQSLFGRLNYGFKDRYLLTGTFRADGSSRFAEANRWGYFPAGAIAWRASEEDFLKNVSWLDDLKVRFSYGSVGNDGISAELWKQNWRPSTVRWSLNDVQQPAYIPATSSIANPDLKWETTISRNLGFDFQLFGRKLNGTLELYKNTVKDLLMIQPVPALTGFQYAYANIGQTSNKGIELSLNGDIIRSEDFNLMASININVNKGNVDELDPSIDGKYSSGFGGVYFNPREDYFLEEGQPVGLFRGYIHEGWYTTDDFDYNPSTQTYTTKAGVPKIESGILGTVYGTVANKPAGQSEYPGVQKVRDINGDGIINAEDITVTGDANPAHTGGFNLAGNYKQFDFNFDFTWSVGNDIYNASHVEAYQGTKEQGLYRNRYNELTGAYKIYDIVNGQLTKVVDPAALDALNANATTFLPYPENGLASSFGIEDGSYLRLNTFTLGYTLPQSVVDKFGIDKFRVYSSVFNAFTITGYKGFDPEINVNEASNAGGAFNNFRLPTPGLDLNAYPRPRTFTFGLNIEF</sequence>
<evidence type="ECO:0000256" key="4">
    <source>
        <dbReference type="ARBA" id="ARBA00022692"/>
    </source>
</evidence>
<dbReference type="Pfam" id="PF13715">
    <property type="entry name" value="CarbopepD_reg_2"/>
    <property type="match status" value="1"/>
</dbReference>
<evidence type="ECO:0000313" key="13">
    <source>
        <dbReference type="Proteomes" id="UP001416393"/>
    </source>
</evidence>
<dbReference type="Gene3D" id="2.170.130.10">
    <property type="entry name" value="TonB-dependent receptor, plug domain"/>
    <property type="match status" value="1"/>
</dbReference>
<evidence type="ECO:0000259" key="10">
    <source>
        <dbReference type="Pfam" id="PF00593"/>
    </source>
</evidence>
<feature type="domain" description="TonB-dependent receptor-like beta-barrel" evidence="10">
    <location>
        <begin position="461"/>
        <end position="803"/>
    </location>
</feature>
<evidence type="ECO:0000313" key="12">
    <source>
        <dbReference type="EMBL" id="MEN3323252.1"/>
    </source>
</evidence>
<dbReference type="PROSITE" id="PS52016">
    <property type="entry name" value="TONB_DEPENDENT_REC_3"/>
    <property type="match status" value="1"/>
</dbReference>
<keyword evidence="2 8" id="KW-0813">Transport</keyword>
<comment type="caution">
    <text evidence="12">The sequence shown here is derived from an EMBL/GenBank/DDBJ whole genome shotgun (WGS) entry which is preliminary data.</text>
</comment>
<evidence type="ECO:0000256" key="9">
    <source>
        <dbReference type="RuleBase" id="RU003357"/>
    </source>
</evidence>
<keyword evidence="3 8" id="KW-1134">Transmembrane beta strand</keyword>
<evidence type="ECO:0000256" key="5">
    <source>
        <dbReference type="ARBA" id="ARBA00023077"/>
    </source>
</evidence>
<keyword evidence="12" id="KW-0675">Receptor</keyword>
<dbReference type="SUPFAM" id="SSF56935">
    <property type="entry name" value="Porins"/>
    <property type="match status" value="1"/>
</dbReference>
<dbReference type="PROSITE" id="PS00018">
    <property type="entry name" value="EF_HAND_1"/>
    <property type="match status" value="1"/>
</dbReference>
<dbReference type="EMBL" id="JAZHYP010000002">
    <property type="protein sequence ID" value="MEN3323252.1"/>
    <property type="molecule type" value="Genomic_DNA"/>
</dbReference>
<dbReference type="Pfam" id="PF07715">
    <property type="entry name" value="Plug"/>
    <property type="match status" value="1"/>
</dbReference>
<evidence type="ECO:0000256" key="8">
    <source>
        <dbReference type="PROSITE-ProRule" id="PRU01360"/>
    </source>
</evidence>
<dbReference type="InterPro" id="IPR023996">
    <property type="entry name" value="TonB-dep_OMP_SusC/RagA"/>
</dbReference>
<dbReference type="Gene3D" id="2.40.170.20">
    <property type="entry name" value="TonB-dependent receptor, beta-barrel domain"/>
    <property type="match status" value="1"/>
</dbReference>
<comment type="subcellular location">
    <subcellularLocation>
        <location evidence="1 8">Cell outer membrane</location>
        <topology evidence="1 8">Multi-pass membrane protein</topology>
    </subcellularLocation>
</comment>
<dbReference type="NCBIfam" id="TIGR04057">
    <property type="entry name" value="SusC_RagA_signa"/>
    <property type="match status" value="1"/>
</dbReference>
<keyword evidence="13" id="KW-1185">Reference proteome</keyword>
<reference evidence="12 13" key="1">
    <citation type="submission" date="2024-01" db="EMBL/GenBank/DDBJ databases">
        <title>Mariniflexile litorale sp. nov., isolated from the shallow sediments of the Sea of Japan.</title>
        <authorList>
            <person name="Romanenko L."/>
            <person name="Bystritskaya E."/>
            <person name="Isaeva M."/>
        </authorList>
    </citation>
    <scope>NUCLEOTIDE SEQUENCE [LARGE SCALE GENOMIC DNA]</scope>
    <source>
        <strain evidence="12 13">KCTC 32427</strain>
    </source>
</reference>
<evidence type="ECO:0000256" key="1">
    <source>
        <dbReference type="ARBA" id="ARBA00004571"/>
    </source>
</evidence>
<keyword evidence="4 8" id="KW-0812">Transmembrane</keyword>